<gene>
    <name evidence="1" type="ORF">IPA_02665</name>
</gene>
<organism evidence="1 2">
    <name type="scientific">Ignicoccus pacificus DSM 13166</name>
    <dbReference type="NCBI Taxonomy" id="940294"/>
    <lineage>
        <taxon>Archaea</taxon>
        <taxon>Thermoproteota</taxon>
        <taxon>Thermoprotei</taxon>
        <taxon>Desulfurococcales</taxon>
        <taxon>Desulfurococcaceae</taxon>
        <taxon>Ignicoccus</taxon>
    </lineage>
</organism>
<evidence type="ECO:0000313" key="2">
    <source>
        <dbReference type="Proteomes" id="UP001063698"/>
    </source>
</evidence>
<dbReference type="AlphaFoldDB" id="A0A977PKN9"/>
<protein>
    <submittedName>
        <fullName evidence="1">Uncharacterized protein</fullName>
    </submittedName>
</protein>
<proteinExistence type="predicted"/>
<accession>A0A977PKN9</accession>
<name>A0A977PKN9_9CREN</name>
<dbReference type="Proteomes" id="UP001063698">
    <property type="component" value="Chromosome"/>
</dbReference>
<reference evidence="1" key="1">
    <citation type="submission" date="2013-11" db="EMBL/GenBank/DDBJ databases">
        <title>Comparative genomics of Ignicoccus.</title>
        <authorList>
            <person name="Podar M."/>
        </authorList>
    </citation>
    <scope>NUCLEOTIDE SEQUENCE</scope>
    <source>
        <strain evidence="1">DSM 13166</strain>
    </source>
</reference>
<dbReference type="KEGG" id="ipc:IPA_02665"/>
<sequence>MKALEIWRREFSKAIKDVDLHPSGLVGVVTEEGGGLIESTGEILFMERDNFYISTNYLPFSNTLGMGNVLDSIEKYSGQGKLVDEIVIQDLRRYPYFRDYELGVIACGDGCLLIDELGTVMPLPRRFVGRVSGKIEICDVFLLAPSGNSLNVIDIEGWLITNGLDPMVINKILYDKEITDVSSCYPFFTVTLKEEDLLTDVRLYNVEGNLKRPVKITLPRGSRVTLGPNCDMISAEPEGDKLRIRLVDVESLKVLEEYKVEWDGKLQRILWRGGKLLLIGRKRLLQLAL</sequence>
<keyword evidence="2" id="KW-1185">Reference proteome</keyword>
<evidence type="ECO:0000313" key="1">
    <source>
        <dbReference type="EMBL" id="UXD22217.1"/>
    </source>
</evidence>
<dbReference type="EMBL" id="CP006868">
    <property type="protein sequence ID" value="UXD22217.1"/>
    <property type="molecule type" value="Genomic_DNA"/>
</dbReference>